<dbReference type="InterPro" id="IPR016039">
    <property type="entry name" value="Thiolase-like"/>
</dbReference>
<dbReference type="AlphaFoldDB" id="A0A7Y9XVZ3"/>
<keyword evidence="2" id="KW-0808">Transferase</keyword>
<feature type="domain" description="Thiolase C-terminal" evidence="1">
    <location>
        <begin position="231"/>
        <end position="361"/>
    </location>
</feature>
<reference evidence="2 3" key="1">
    <citation type="submission" date="2020-07" db="EMBL/GenBank/DDBJ databases">
        <title>Genomic Encyclopedia of Type Strains, Phase IV (KMG-IV): sequencing the most valuable type-strain genomes for metagenomic binning, comparative biology and taxonomic classification.</title>
        <authorList>
            <person name="Goeker M."/>
        </authorList>
    </citation>
    <scope>NUCLEOTIDE SEQUENCE [LARGE SCALE GENOMIC DNA]</scope>
    <source>
        <strain evidence="2 3">DSM 29043</strain>
    </source>
</reference>
<dbReference type="InterPro" id="IPR055140">
    <property type="entry name" value="Thiolase_C_2"/>
</dbReference>
<dbReference type="PANTHER" id="PTHR42870">
    <property type="entry name" value="ACETYL-COA C-ACETYLTRANSFERASE"/>
    <property type="match status" value="1"/>
</dbReference>
<dbReference type="EMBL" id="JACBZF010000002">
    <property type="protein sequence ID" value="NYH95500.1"/>
    <property type="molecule type" value="Genomic_DNA"/>
</dbReference>
<accession>A0A7Y9XVZ3</accession>
<dbReference type="CDD" id="cd00829">
    <property type="entry name" value="SCP-x_thiolase"/>
    <property type="match status" value="1"/>
</dbReference>
<evidence type="ECO:0000259" key="1">
    <source>
        <dbReference type="Pfam" id="PF22691"/>
    </source>
</evidence>
<dbReference type="Gene3D" id="3.40.47.10">
    <property type="match status" value="1"/>
</dbReference>
<dbReference type="InterPro" id="IPR002155">
    <property type="entry name" value="Thiolase"/>
</dbReference>
<sequence length="363" mass="38429">MHAMTAEAAQFALADSGLTIAEIDGFVTESSSMPHEVPAEELVAALGGRMPASPFIAYGMRYGAGLVAAAELADHALRSGRANYVICWFGLQLSKQSQGPREIYAADPVKADLEMPSGWFGQPVYFAGIAQRYAHEYGLPEAALAAIAIEAREHAIRTPGAMKQKPLDFDGYLASPVIASPLRGPDCALISDGAIAFVMTTTERARDLAHPVVSVRGIGIGSTPVPGDTWFTQNPDYLITPAAISGPMAFAEAQMSPGDIDFAELYDCFSINTLLQFEDLGFAPRGEGARFAVEKGRGLSDRLPTNTHGGLLAHSFSLGGGHIIEAVRQLRHERGAGQVPGARTGLVTALGVPNHATMILERS</sequence>
<dbReference type="PIRSF" id="PIRSF000429">
    <property type="entry name" value="Ac-CoA_Ac_transf"/>
    <property type="match status" value="1"/>
</dbReference>
<gene>
    <name evidence="2" type="ORF">FHS75_001819</name>
</gene>
<evidence type="ECO:0000313" key="3">
    <source>
        <dbReference type="Proteomes" id="UP000522081"/>
    </source>
</evidence>
<dbReference type="Pfam" id="PF22691">
    <property type="entry name" value="Thiolase_C_1"/>
    <property type="match status" value="1"/>
</dbReference>
<dbReference type="PANTHER" id="PTHR42870:SF1">
    <property type="entry name" value="NON-SPECIFIC LIPID-TRANSFER PROTEIN-LIKE 2"/>
    <property type="match status" value="1"/>
</dbReference>
<evidence type="ECO:0000313" key="2">
    <source>
        <dbReference type="EMBL" id="NYH95500.1"/>
    </source>
</evidence>
<name>A0A7Y9XVZ3_9SPHN</name>
<organism evidence="2 3">
    <name type="scientific">Novosphingobium marinum</name>
    <dbReference type="NCBI Taxonomy" id="1514948"/>
    <lineage>
        <taxon>Bacteria</taxon>
        <taxon>Pseudomonadati</taxon>
        <taxon>Pseudomonadota</taxon>
        <taxon>Alphaproteobacteria</taxon>
        <taxon>Sphingomonadales</taxon>
        <taxon>Sphingomonadaceae</taxon>
        <taxon>Novosphingobium</taxon>
    </lineage>
</organism>
<comment type="caution">
    <text evidence="2">The sequence shown here is derived from an EMBL/GenBank/DDBJ whole genome shotgun (WGS) entry which is preliminary data.</text>
</comment>
<protein>
    <submittedName>
        <fullName evidence="2">Acetyl-CoA acetyltransferase</fullName>
    </submittedName>
</protein>
<dbReference type="RefSeq" id="WP_179407341.1">
    <property type="nucleotide sequence ID" value="NZ_BMGF01000002.1"/>
</dbReference>
<dbReference type="Proteomes" id="UP000522081">
    <property type="component" value="Unassembled WGS sequence"/>
</dbReference>
<keyword evidence="3" id="KW-1185">Reference proteome</keyword>
<dbReference type="SUPFAM" id="SSF53901">
    <property type="entry name" value="Thiolase-like"/>
    <property type="match status" value="2"/>
</dbReference>
<dbReference type="GO" id="GO:0003988">
    <property type="term" value="F:acetyl-CoA C-acyltransferase activity"/>
    <property type="evidence" value="ECO:0007669"/>
    <property type="project" value="UniProtKB-ARBA"/>
</dbReference>
<proteinExistence type="predicted"/>